<evidence type="ECO:0000313" key="6">
    <source>
        <dbReference type="EMBL" id="PSR80968.1"/>
    </source>
</evidence>
<evidence type="ECO:0000259" key="5">
    <source>
        <dbReference type="SMART" id="SM00385"/>
    </source>
</evidence>
<evidence type="ECO:0000256" key="4">
    <source>
        <dbReference type="SAM" id="MobiDB-lite"/>
    </source>
</evidence>
<gene>
    <name evidence="6" type="ORF">BD289DRAFT_455021</name>
</gene>
<dbReference type="GO" id="GO:0016538">
    <property type="term" value="F:cyclin-dependent protein serine/threonine kinase regulator activity"/>
    <property type="evidence" value="ECO:0007669"/>
    <property type="project" value="InterPro"/>
</dbReference>
<name>A0A2T3A1B9_9PEZI</name>
<keyword evidence="7" id="KW-1185">Reference proteome</keyword>
<dbReference type="Gene3D" id="1.10.472.10">
    <property type="entry name" value="Cyclin-like"/>
    <property type="match status" value="1"/>
</dbReference>
<dbReference type="InterPro" id="IPR006671">
    <property type="entry name" value="Cyclin_N"/>
</dbReference>
<evidence type="ECO:0000256" key="1">
    <source>
        <dbReference type="ARBA" id="ARBA00008638"/>
    </source>
</evidence>
<dbReference type="InterPro" id="IPR043198">
    <property type="entry name" value="Cyclin/Ssn8"/>
</dbReference>
<feature type="region of interest" description="Disordered" evidence="4">
    <location>
        <begin position="1"/>
        <end position="30"/>
    </location>
</feature>
<dbReference type="EMBL" id="KZ678513">
    <property type="protein sequence ID" value="PSR80968.1"/>
    <property type="molecule type" value="Genomic_DNA"/>
</dbReference>
<comment type="similarity">
    <text evidence="1">Belongs to the cyclin family. Cyclin C subfamily.</text>
</comment>
<dbReference type="SMART" id="SM00385">
    <property type="entry name" value="CYCLIN"/>
    <property type="match status" value="1"/>
</dbReference>
<reference evidence="6 7" key="1">
    <citation type="journal article" date="2018" name="Mycol. Prog.">
        <title>Coniella lustricola, a new species from submerged detritus.</title>
        <authorList>
            <person name="Raudabaugh D.B."/>
            <person name="Iturriaga T."/>
            <person name="Carver A."/>
            <person name="Mondo S."/>
            <person name="Pangilinan J."/>
            <person name="Lipzen A."/>
            <person name="He G."/>
            <person name="Amirebrahimi M."/>
            <person name="Grigoriev I.V."/>
            <person name="Miller A.N."/>
        </authorList>
    </citation>
    <scope>NUCLEOTIDE SEQUENCE [LARGE SCALE GENOMIC DNA]</scope>
    <source>
        <strain evidence="6 7">B22-T-1</strain>
    </source>
</reference>
<feature type="compositionally biased region" description="Basic residues" evidence="4">
    <location>
        <begin position="417"/>
        <end position="432"/>
    </location>
</feature>
<dbReference type="STRING" id="2025994.A0A2T3A1B9"/>
<accession>A0A2T3A1B9</accession>
<dbReference type="InParanoid" id="A0A2T3A1B9"/>
<evidence type="ECO:0000313" key="7">
    <source>
        <dbReference type="Proteomes" id="UP000241462"/>
    </source>
</evidence>
<feature type="compositionally biased region" description="Basic residues" evidence="4">
    <location>
        <begin position="394"/>
        <end position="405"/>
    </location>
</feature>
<proteinExistence type="inferred from homology"/>
<dbReference type="AlphaFoldDB" id="A0A2T3A1B9"/>
<dbReference type="GO" id="GO:0006357">
    <property type="term" value="P:regulation of transcription by RNA polymerase II"/>
    <property type="evidence" value="ECO:0007669"/>
    <property type="project" value="InterPro"/>
</dbReference>
<feature type="compositionally biased region" description="Basic and acidic residues" evidence="4">
    <location>
        <begin position="358"/>
        <end position="375"/>
    </location>
</feature>
<dbReference type="PANTHER" id="PTHR10026">
    <property type="entry name" value="CYCLIN"/>
    <property type="match status" value="1"/>
</dbReference>
<evidence type="ECO:0000256" key="3">
    <source>
        <dbReference type="RuleBase" id="RU000383"/>
    </source>
</evidence>
<dbReference type="Pfam" id="PF00134">
    <property type="entry name" value="Cyclin_N"/>
    <property type="match status" value="1"/>
</dbReference>
<feature type="region of interest" description="Disordered" evidence="4">
    <location>
        <begin position="320"/>
        <end position="432"/>
    </location>
</feature>
<keyword evidence="3" id="KW-0195">Cyclin</keyword>
<feature type="domain" description="Cyclin-like" evidence="5">
    <location>
        <begin position="68"/>
        <end position="166"/>
    </location>
</feature>
<evidence type="ECO:0000256" key="2">
    <source>
        <dbReference type="ARBA" id="ARBA00014912"/>
    </source>
</evidence>
<dbReference type="InterPro" id="IPR013763">
    <property type="entry name" value="Cyclin-like_dom"/>
</dbReference>
<feature type="compositionally biased region" description="Basic and acidic residues" evidence="4">
    <location>
        <begin position="383"/>
        <end position="393"/>
    </location>
</feature>
<feature type="compositionally biased region" description="Low complexity" evidence="4">
    <location>
        <begin position="322"/>
        <end position="339"/>
    </location>
</feature>
<organism evidence="6 7">
    <name type="scientific">Coniella lustricola</name>
    <dbReference type="NCBI Taxonomy" id="2025994"/>
    <lineage>
        <taxon>Eukaryota</taxon>
        <taxon>Fungi</taxon>
        <taxon>Dikarya</taxon>
        <taxon>Ascomycota</taxon>
        <taxon>Pezizomycotina</taxon>
        <taxon>Sordariomycetes</taxon>
        <taxon>Sordariomycetidae</taxon>
        <taxon>Diaporthales</taxon>
        <taxon>Schizoparmaceae</taxon>
        <taxon>Coniella</taxon>
    </lineage>
</organism>
<sequence length="432" mass="49989">MAPTGPRLSHPQRRPTPPLPIDESPKGPSPGNIALSNQFRFEQGIRRLQKEYGCDPAREDSYRIQGVQLIDSVRQALRLPVKTFTTACTYYHLFRLCHRDAEYNYQDASLASLFMACKVEDTIKKSKEILCAAYNIKNPEHPTTQDDKVFDSPHKIIIGLERHILETIGFDFRARYPQKVLIKMVRYLYHPDVAQEMLPMCYAISIDMYKTFAPIKASTFTMALAIIEVAALLSDTAVEKMRSLDLTKYHTNRRHVLEIMLDLLDMYTQFSKYTDVGMRFELSKFIDVKIKLNQEVDNSEGALRRYDIWCERCEDSDKIKYPITPGSATSPAATGSSSGKRSKSGHEPQTMRFVYDAEAARKEKDTNDEFTKQEYEEYEIEVEERIAEPEPRQHHPRDRGRHGPRTHHESSWGPYPRVRHDRHKSGRKGGYY</sequence>
<dbReference type="OrthoDB" id="4951845at2759"/>
<dbReference type="InterPro" id="IPR036915">
    <property type="entry name" value="Cyclin-like_sf"/>
</dbReference>
<protein>
    <recommendedName>
        <fullName evidence="2">RNA polymerase II holoenzyme cyclin-like subunit</fullName>
    </recommendedName>
</protein>
<dbReference type="FunCoup" id="A0A2T3A1B9">
    <property type="interactions" value="81"/>
</dbReference>
<dbReference type="CDD" id="cd20546">
    <property type="entry name" value="CYCLIN_SpCG1C_ScCTK2-like_rpt2"/>
    <property type="match status" value="1"/>
</dbReference>
<dbReference type="Proteomes" id="UP000241462">
    <property type="component" value="Unassembled WGS sequence"/>
</dbReference>
<dbReference type="SUPFAM" id="SSF47954">
    <property type="entry name" value="Cyclin-like"/>
    <property type="match status" value="2"/>
</dbReference>